<keyword evidence="3" id="KW-0560">Oxidoreductase</keyword>
<dbReference type="InterPro" id="IPR022480">
    <property type="entry name" value="F420_MSMEG2906"/>
</dbReference>
<dbReference type="PANTHER" id="PTHR42847:SF8">
    <property type="entry name" value="CONSERVED PROTEIN"/>
    <property type="match status" value="1"/>
</dbReference>
<dbReference type="GO" id="GO:0008726">
    <property type="term" value="F:alkanesulfonate monooxygenase activity"/>
    <property type="evidence" value="ECO:0007669"/>
    <property type="project" value="TreeGrafter"/>
</dbReference>
<gene>
    <name evidence="6" type="ORF">D7231_23715</name>
</gene>
<evidence type="ECO:0000313" key="6">
    <source>
        <dbReference type="EMBL" id="RKN65833.1"/>
    </source>
</evidence>
<keyword evidence="2" id="KW-0288">FMN</keyword>
<dbReference type="Pfam" id="PF00296">
    <property type="entry name" value="Bac_luciferase"/>
    <property type="match status" value="1"/>
</dbReference>
<sequence>MTYAPTRPDGRIRIGVWLTPQHTSVRELRAAWRAADSLGVDSLWLWDHFFPLTGDPDGSHYEAWTLLAALAADTRAARVGTLVTNYAYRNPDLLADMARTVDHLSDGRLILGMGAGWVERDLKEYGYPAPGAGERVAGLVDAVARVDHRLARLNPGPLGALPLLIGGDGRKRLLRFAAERATIWNTMAWRFAEGNRVLDQWCAEVGRDPAEIERSAFVTRDQTDDELQRLVAAGARHLIFQVGHPFRLDGVERALHFARTEGRAAGMP</sequence>
<dbReference type="PANTHER" id="PTHR42847">
    <property type="entry name" value="ALKANESULFONATE MONOOXYGENASE"/>
    <property type="match status" value="1"/>
</dbReference>
<dbReference type="Proteomes" id="UP000270343">
    <property type="component" value="Unassembled WGS sequence"/>
</dbReference>
<feature type="domain" description="Luciferase-like" evidence="5">
    <location>
        <begin position="13"/>
        <end position="240"/>
    </location>
</feature>
<dbReference type="OrthoDB" id="143323at2"/>
<keyword evidence="4" id="KW-0503">Monooxygenase</keyword>
<evidence type="ECO:0000256" key="3">
    <source>
        <dbReference type="ARBA" id="ARBA00023002"/>
    </source>
</evidence>
<dbReference type="GO" id="GO:0046306">
    <property type="term" value="P:alkanesulfonate catabolic process"/>
    <property type="evidence" value="ECO:0007669"/>
    <property type="project" value="TreeGrafter"/>
</dbReference>
<accession>A0A3B0AZB8</accession>
<dbReference type="InterPro" id="IPR011251">
    <property type="entry name" value="Luciferase-like_dom"/>
</dbReference>
<keyword evidence="1" id="KW-0285">Flavoprotein</keyword>
<organism evidence="6 7">
    <name type="scientific">Streptomyces klenkii</name>
    <dbReference type="NCBI Taxonomy" id="1420899"/>
    <lineage>
        <taxon>Bacteria</taxon>
        <taxon>Bacillati</taxon>
        <taxon>Actinomycetota</taxon>
        <taxon>Actinomycetes</taxon>
        <taxon>Kitasatosporales</taxon>
        <taxon>Streptomycetaceae</taxon>
        <taxon>Streptomyces</taxon>
    </lineage>
</organism>
<name>A0A3B0AZB8_9ACTN</name>
<protein>
    <submittedName>
        <fullName evidence="6">LLM class F420-dependent oxidoreductase</fullName>
    </submittedName>
</protein>
<keyword evidence="7" id="KW-1185">Reference proteome</keyword>
<reference evidence="6 7" key="1">
    <citation type="journal article" date="2015" name="Antonie Van Leeuwenhoek">
        <title>Streptomyces klenkii sp. nov., isolated from deep marine sediment.</title>
        <authorList>
            <person name="Veyisoglu A."/>
            <person name="Sahin N."/>
        </authorList>
    </citation>
    <scope>NUCLEOTIDE SEQUENCE [LARGE SCALE GENOMIC DNA]</scope>
    <source>
        <strain evidence="6 7">KCTC 29202</strain>
    </source>
</reference>
<dbReference type="NCBIfam" id="TIGR03856">
    <property type="entry name" value="F420_MSMEG_2906"/>
    <property type="match status" value="1"/>
</dbReference>
<evidence type="ECO:0000313" key="7">
    <source>
        <dbReference type="Proteomes" id="UP000270343"/>
    </source>
</evidence>
<evidence type="ECO:0000256" key="2">
    <source>
        <dbReference type="ARBA" id="ARBA00022643"/>
    </source>
</evidence>
<dbReference type="InterPro" id="IPR036661">
    <property type="entry name" value="Luciferase-like_sf"/>
</dbReference>
<dbReference type="EMBL" id="RBAM01000010">
    <property type="protein sequence ID" value="RKN65833.1"/>
    <property type="molecule type" value="Genomic_DNA"/>
</dbReference>
<evidence type="ECO:0000256" key="1">
    <source>
        <dbReference type="ARBA" id="ARBA00022630"/>
    </source>
</evidence>
<dbReference type="Gene3D" id="3.20.20.30">
    <property type="entry name" value="Luciferase-like domain"/>
    <property type="match status" value="1"/>
</dbReference>
<proteinExistence type="predicted"/>
<comment type="caution">
    <text evidence="6">The sequence shown here is derived from an EMBL/GenBank/DDBJ whole genome shotgun (WGS) entry which is preliminary data.</text>
</comment>
<evidence type="ECO:0000256" key="4">
    <source>
        <dbReference type="ARBA" id="ARBA00023033"/>
    </source>
</evidence>
<evidence type="ECO:0000259" key="5">
    <source>
        <dbReference type="Pfam" id="PF00296"/>
    </source>
</evidence>
<dbReference type="AlphaFoldDB" id="A0A3B0AZB8"/>
<dbReference type="RefSeq" id="WP_120757561.1">
    <property type="nucleotide sequence ID" value="NZ_JBFADQ010000016.1"/>
</dbReference>
<dbReference type="CDD" id="cd01097">
    <property type="entry name" value="Tetrahydromethanopterin_reductase"/>
    <property type="match status" value="1"/>
</dbReference>
<dbReference type="InterPro" id="IPR050172">
    <property type="entry name" value="SsuD_RutA_monooxygenase"/>
</dbReference>
<dbReference type="SUPFAM" id="SSF51679">
    <property type="entry name" value="Bacterial luciferase-like"/>
    <property type="match status" value="1"/>
</dbReference>